<dbReference type="Proteomes" id="UP001141950">
    <property type="component" value="Unassembled WGS sequence"/>
</dbReference>
<feature type="transmembrane region" description="Helical" evidence="1">
    <location>
        <begin position="182"/>
        <end position="201"/>
    </location>
</feature>
<organism evidence="3 4">
    <name type="scientific">Paenibacillus soyae</name>
    <dbReference type="NCBI Taxonomy" id="2969249"/>
    <lineage>
        <taxon>Bacteria</taxon>
        <taxon>Bacillati</taxon>
        <taxon>Bacillota</taxon>
        <taxon>Bacilli</taxon>
        <taxon>Bacillales</taxon>
        <taxon>Paenibacillaceae</taxon>
        <taxon>Paenibacillus</taxon>
    </lineage>
</organism>
<evidence type="ECO:0000259" key="2">
    <source>
        <dbReference type="SMART" id="SM00228"/>
    </source>
</evidence>
<reference evidence="3" key="1">
    <citation type="submission" date="2022-08" db="EMBL/GenBank/DDBJ databases">
        <title>The genomic sequence of strain Paenibacillus sp. SCIV0701.</title>
        <authorList>
            <person name="Zhao H."/>
        </authorList>
    </citation>
    <scope>NUCLEOTIDE SEQUENCE</scope>
    <source>
        <strain evidence="3">SCIV0701</strain>
    </source>
</reference>
<feature type="transmembrane region" description="Helical" evidence="1">
    <location>
        <begin position="12"/>
        <end position="33"/>
    </location>
</feature>
<sequence>MAQAMLEQLGHAVLQLFMQPFYYISVFIILLQYSRQMRMERQLFAVKLRNWLPLTLKAVLTGLLVGVAMSLAGVFIGASLTPTAVLWLWAVAAVLMLLRIRYLCFAYSAGIIVILQWVMGFTSLDESTGWLGSTAASLANIDAAGLLLLVALLHLAEALLVRWQGDGLSTPLFLEGKRGKLVGGYMLQGFWPVPLFLLVPATGGAASETQLPWSPLFGADWSQGWTFVALPMMIGFTEMTRTMLPKAKTKHASNSLVIYGVVLAGAALAAWKVPALLPLAALLSIGLHEAMVWRSKLAESKGTPLFVHDSRGLRVLGVVPGTPAEAMGLLPGEILHKVNGARVSTKEELYAALALNSAFCRLEVFNNAGELKFAGRARYAGEHHQLGVILAPDEQANYYAAEEPASLIGLIRGLRASNRRGMPAASETAAALDMNEK</sequence>
<feature type="transmembrane region" description="Helical" evidence="1">
    <location>
        <begin position="82"/>
        <end position="98"/>
    </location>
</feature>
<keyword evidence="1" id="KW-0812">Transmembrane</keyword>
<keyword evidence="1" id="KW-0472">Membrane</keyword>
<dbReference type="EMBL" id="JANIPJ010000019">
    <property type="protein sequence ID" value="MCR2806691.1"/>
    <property type="molecule type" value="Genomic_DNA"/>
</dbReference>
<name>A0A9X2SAV7_9BACL</name>
<accession>A0A9X2SAV7</accession>
<dbReference type="AlphaFoldDB" id="A0A9X2SAV7"/>
<evidence type="ECO:0000313" key="4">
    <source>
        <dbReference type="Proteomes" id="UP001141950"/>
    </source>
</evidence>
<feature type="transmembrane region" description="Helical" evidence="1">
    <location>
        <begin position="221"/>
        <end position="240"/>
    </location>
</feature>
<keyword evidence="4" id="KW-1185">Reference proteome</keyword>
<feature type="domain" description="PDZ" evidence="2">
    <location>
        <begin position="301"/>
        <end position="368"/>
    </location>
</feature>
<dbReference type="InterPro" id="IPR041489">
    <property type="entry name" value="PDZ_6"/>
</dbReference>
<comment type="caution">
    <text evidence="3">The sequence shown here is derived from an EMBL/GenBank/DDBJ whole genome shotgun (WGS) entry which is preliminary data.</text>
</comment>
<feature type="transmembrane region" description="Helical" evidence="1">
    <location>
        <begin position="252"/>
        <end position="270"/>
    </location>
</feature>
<dbReference type="SMART" id="SM00228">
    <property type="entry name" value="PDZ"/>
    <property type="match status" value="1"/>
</dbReference>
<dbReference type="InterPro" id="IPR036034">
    <property type="entry name" value="PDZ_sf"/>
</dbReference>
<proteinExistence type="predicted"/>
<feature type="transmembrane region" description="Helical" evidence="1">
    <location>
        <begin position="105"/>
        <end position="123"/>
    </location>
</feature>
<protein>
    <submittedName>
        <fullName evidence="3">PDZ domain-containing protein</fullName>
    </submittedName>
</protein>
<dbReference type="Pfam" id="PF17820">
    <property type="entry name" value="PDZ_6"/>
    <property type="match status" value="1"/>
</dbReference>
<dbReference type="RefSeq" id="WP_257450599.1">
    <property type="nucleotide sequence ID" value="NZ_JANIPJ010000019.1"/>
</dbReference>
<dbReference type="InterPro" id="IPR001478">
    <property type="entry name" value="PDZ"/>
</dbReference>
<evidence type="ECO:0000313" key="3">
    <source>
        <dbReference type="EMBL" id="MCR2806691.1"/>
    </source>
</evidence>
<feature type="transmembrane region" description="Helical" evidence="1">
    <location>
        <begin position="54"/>
        <end position="76"/>
    </location>
</feature>
<evidence type="ECO:0000256" key="1">
    <source>
        <dbReference type="SAM" id="Phobius"/>
    </source>
</evidence>
<feature type="transmembrane region" description="Helical" evidence="1">
    <location>
        <begin position="143"/>
        <end position="161"/>
    </location>
</feature>
<dbReference type="SUPFAM" id="SSF50156">
    <property type="entry name" value="PDZ domain-like"/>
    <property type="match status" value="1"/>
</dbReference>
<keyword evidence="1" id="KW-1133">Transmembrane helix</keyword>
<gene>
    <name evidence="3" type="ORF">NQZ67_22675</name>
</gene>
<dbReference type="Gene3D" id="2.30.42.10">
    <property type="match status" value="1"/>
</dbReference>